<dbReference type="PANTHER" id="PTHR35162:SF2">
    <property type="entry name" value="OS08G0516600 PROTEIN"/>
    <property type="match status" value="1"/>
</dbReference>
<gene>
    <name evidence="2" type="ORF">IEQ34_005160</name>
</gene>
<evidence type="ECO:0000313" key="2">
    <source>
        <dbReference type="EMBL" id="KAH0465057.1"/>
    </source>
</evidence>
<evidence type="ECO:0000256" key="1">
    <source>
        <dbReference type="SAM" id="MobiDB-lite"/>
    </source>
</evidence>
<comment type="caution">
    <text evidence="2">The sequence shown here is derived from an EMBL/GenBank/DDBJ whole genome shotgun (WGS) entry which is preliminary data.</text>
</comment>
<dbReference type="EMBL" id="JAGFBR010000006">
    <property type="protein sequence ID" value="KAH0465057.1"/>
    <property type="molecule type" value="Genomic_DNA"/>
</dbReference>
<feature type="region of interest" description="Disordered" evidence="1">
    <location>
        <begin position="37"/>
        <end position="65"/>
    </location>
</feature>
<dbReference type="Proteomes" id="UP000775213">
    <property type="component" value="Unassembled WGS sequence"/>
</dbReference>
<organism evidence="2 3">
    <name type="scientific">Dendrobium chrysotoxum</name>
    <name type="common">Orchid</name>
    <dbReference type="NCBI Taxonomy" id="161865"/>
    <lineage>
        <taxon>Eukaryota</taxon>
        <taxon>Viridiplantae</taxon>
        <taxon>Streptophyta</taxon>
        <taxon>Embryophyta</taxon>
        <taxon>Tracheophyta</taxon>
        <taxon>Spermatophyta</taxon>
        <taxon>Magnoliopsida</taxon>
        <taxon>Liliopsida</taxon>
        <taxon>Asparagales</taxon>
        <taxon>Orchidaceae</taxon>
        <taxon>Epidendroideae</taxon>
        <taxon>Malaxideae</taxon>
        <taxon>Dendrobiinae</taxon>
        <taxon>Dendrobium</taxon>
    </lineage>
</organism>
<dbReference type="InterPro" id="IPR053115">
    <property type="entry name" value="CDK_inhibitor"/>
</dbReference>
<sequence length="111" mass="11912">MASDATAASLQPAAANSSSKEEVPLLQPILMKAVEGTEEKENEMVTPKSENSTLKQPTICPPAPRKPQLARRKALAELSPNGFYAVPQDLSTAFVKLSNGSSPPKKRIRLL</sequence>
<accession>A0AAV7H7T3</accession>
<evidence type="ECO:0000313" key="3">
    <source>
        <dbReference type="Proteomes" id="UP000775213"/>
    </source>
</evidence>
<feature type="region of interest" description="Disordered" evidence="1">
    <location>
        <begin position="1"/>
        <end position="24"/>
    </location>
</feature>
<dbReference type="PANTHER" id="PTHR35162">
    <property type="entry name" value="OS08G0516600 PROTEIN"/>
    <property type="match status" value="1"/>
</dbReference>
<proteinExistence type="predicted"/>
<keyword evidence="3" id="KW-1185">Reference proteome</keyword>
<reference evidence="2 3" key="1">
    <citation type="journal article" date="2021" name="Hortic Res">
        <title>Chromosome-scale assembly of the Dendrobium chrysotoxum genome enhances the understanding of orchid evolution.</title>
        <authorList>
            <person name="Zhang Y."/>
            <person name="Zhang G.Q."/>
            <person name="Zhang D."/>
            <person name="Liu X.D."/>
            <person name="Xu X.Y."/>
            <person name="Sun W.H."/>
            <person name="Yu X."/>
            <person name="Zhu X."/>
            <person name="Wang Z.W."/>
            <person name="Zhao X."/>
            <person name="Zhong W.Y."/>
            <person name="Chen H."/>
            <person name="Yin W.L."/>
            <person name="Huang T."/>
            <person name="Niu S.C."/>
            <person name="Liu Z.J."/>
        </authorList>
    </citation>
    <scope>NUCLEOTIDE SEQUENCE [LARGE SCALE GENOMIC DNA]</scope>
    <source>
        <strain evidence="2">Lindl</strain>
    </source>
</reference>
<feature type="compositionally biased region" description="Polar residues" evidence="1">
    <location>
        <begin position="1"/>
        <end position="18"/>
    </location>
</feature>
<name>A0AAV7H7T3_DENCH</name>
<protein>
    <submittedName>
        <fullName evidence="2">Uncharacterized protein</fullName>
    </submittedName>
</protein>
<dbReference type="AlphaFoldDB" id="A0AAV7H7T3"/>